<evidence type="ECO:0000313" key="3">
    <source>
        <dbReference type="EMBL" id="RKR85072.1"/>
    </source>
</evidence>
<dbReference type="RefSeq" id="WP_121201151.1">
    <property type="nucleotide sequence ID" value="NZ_RBKU01000001.1"/>
</dbReference>
<evidence type="ECO:0000259" key="2">
    <source>
        <dbReference type="Pfam" id="PF19335"/>
    </source>
</evidence>
<gene>
    <name evidence="3" type="ORF">BDD43_5328</name>
</gene>
<accession>A0A495J9L1</accession>
<dbReference type="OrthoDB" id="894336at2"/>
<name>A0A495J9L1_9SPHI</name>
<dbReference type="InterPro" id="IPR045800">
    <property type="entry name" value="HMBD"/>
</dbReference>
<sequence length="72" mass="7704">MKNLIAIICLLLSVTACNNKQATTSTAVADSSTAKKTKGIRYTCTMHPQVITTKPGTCPKCGMELVEKDDSK</sequence>
<dbReference type="PROSITE" id="PS51257">
    <property type="entry name" value="PROKAR_LIPOPROTEIN"/>
    <property type="match status" value="1"/>
</dbReference>
<evidence type="ECO:0000313" key="4">
    <source>
        <dbReference type="Proteomes" id="UP000268007"/>
    </source>
</evidence>
<feature type="chain" id="PRO_5019841473" description="Heavy metal binding domain-containing protein" evidence="1">
    <location>
        <begin position="23"/>
        <end position="72"/>
    </location>
</feature>
<comment type="caution">
    <text evidence="3">The sequence shown here is derived from an EMBL/GenBank/DDBJ whole genome shotgun (WGS) entry which is preliminary data.</text>
</comment>
<feature type="signal peptide" evidence="1">
    <location>
        <begin position="1"/>
        <end position="22"/>
    </location>
</feature>
<keyword evidence="4" id="KW-1185">Reference proteome</keyword>
<proteinExistence type="predicted"/>
<keyword evidence="1" id="KW-0732">Signal</keyword>
<dbReference type="EMBL" id="RBKU01000001">
    <property type="protein sequence ID" value="RKR85072.1"/>
    <property type="molecule type" value="Genomic_DNA"/>
</dbReference>
<reference evidence="3 4" key="1">
    <citation type="submission" date="2018-10" db="EMBL/GenBank/DDBJ databases">
        <title>Genomic Encyclopedia of Archaeal and Bacterial Type Strains, Phase II (KMG-II): from individual species to whole genera.</title>
        <authorList>
            <person name="Goeker M."/>
        </authorList>
    </citation>
    <scope>NUCLEOTIDE SEQUENCE [LARGE SCALE GENOMIC DNA]</scope>
    <source>
        <strain evidence="3 4">DSM 18602</strain>
    </source>
</reference>
<evidence type="ECO:0000256" key="1">
    <source>
        <dbReference type="SAM" id="SignalP"/>
    </source>
</evidence>
<dbReference type="GO" id="GO:0046872">
    <property type="term" value="F:metal ion binding"/>
    <property type="evidence" value="ECO:0007669"/>
    <property type="project" value="InterPro"/>
</dbReference>
<organism evidence="3 4">
    <name type="scientific">Mucilaginibacter gracilis</name>
    <dbReference type="NCBI Taxonomy" id="423350"/>
    <lineage>
        <taxon>Bacteria</taxon>
        <taxon>Pseudomonadati</taxon>
        <taxon>Bacteroidota</taxon>
        <taxon>Sphingobacteriia</taxon>
        <taxon>Sphingobacteriales</taxon>
        <taxon>Sphingobacteriaceae</taxon>
        <taxon>Mucilaginibacter</taxon>
    </lineage>
</organism>
<dbReference type="AlphaFoldDB" id="A0A495J9L1"/>
<dbReference type="Proteomes" id="UP000268007">
    <property type="component" value="Unassembled WGS sequence"/>
</dbReference>
<dbReference type="Pfam" id="PF19335">
    <property type="entry name" value="HMBD"/>
    <property type="match status" value="1"/>
</dbReference>
<protein>
    <recommendedName>
        <fullName evidence="2">Heavy metal binding domain-containing protein</fullName>
    </recommendedName>
</protein>
<feature type="domain" description="Heavy metal binding" evidence="2">
    <location>
        <begin position="42"/>
        <end position="68"/>
    </location>
</feature>